<gene>
    <name evidence="1" type="ORF">S06H3_19829</name>
</gene>
<dbReference type="SUPFAM" id="SSF55486">
    <property type="entry name" value="Metalloproteases ('zincins'), catalytic domain"/>
    <property type="match status" value="1"/>
</dbReference>
<proteinExistence type="predicted"/>
<dbReference type="AlphaFoldDB" id="X1M3L6"/>
<protein>
    <recommendedName>
        <fullName evidence="2">Peptidase M32 carboxypeptidase Taq metallopeptidase</fullName>
    </recommendedName>
</protein>
<reference evidence="1" key="1">
    <citation type="journal article" date="2014" name="Front. Microbiol.">
        <title>High frequency of phylogenetically diverse reductive dehalogenase-homologous genes in deep subseafloor sedimentary metagenomes.</title>
        <authorList>
            <person name="Kawai M."/>
            <person name="Futagami T."/>
            <person name="Toyoda A."/>
            <person name="Takaki Y."/>
            <person name="Nishi S."/>
            <person name="Hori S."/>
            <person name="Arai W."/>
            <person name="Tsubouchi T."/>
            <person name="Morono Y."/>
            <person name="Uchiyama I."/>
            <person name="Ito T."/>
            <person name="Fujiyama A."/>
            <person name="Inagaki F."/>
            <person name="Takami H."/>
        </authorList>
    </citation>
    <scope>NUCLEOTIDE SEQUENCE</scope>
    <source>
        <strain evidence="1">Expedition CK06-06</strain>
    </source>
</reference>
<comment type="caution">
    <text evidence="1">The sequence shown here is derived from an EMBL/GenBank/DDBJ whole genome shotgun (WGS) entry which is preliminary data.</text>
</comment>
<dbReference type="GO" id="GO:0006508">
    <property type="term" value="P:proteolysis"/>
    <property type="evidence" value="ECO:0007669"/>
    <property type="project" value="InterPro"/>
</dbReference>
<accession>X1M3L6</accession>
<dbReference type="Gene3D" id="1.10.1370.30">
    <property type="match status" value="1"/>
</dbReference>
<dbReference type="PANTHER" id="PTHR34217">
    <property type="entry name" value="METAL-DEPENDENT CARBOXYPEPTIDASE"/>
    <property type="match status" value="1"/>
</dbReference>
<dbReference type="EMBL" id="BARV01010200">
    <property type="protein sequence ID" value="GAI09260.1"/>
    <property type="molecule type" value="Genomic_DNA"/>
</dbReference>
<name>X1M3L6_9ZZZZ</name>
<evidence type="ECO:0000313" key="1">
    <source>
        <dbReference type="EMBL" id="GAI09260.1"/>
    </source>
</evidence>
<organism evidence="1">
    <name type="scientific">marine sediment metagenome</name>
    <dbReference type="NCBI Taxonomy" id="412755"/>
    <lineage>
        <taxon>unclassified sequences</taxon>
        <taxon>metagenomes</taxon>
        <taxon>ecological metagenomes</taxon>
    </lineage>
</organism>
<dbReference type="InterPro" id="IPR001333">
    <property type="entry name" value="Peptidase_M32_Taq"/>
</dbReference>
<evidence type="ECO:0008006" key="2">
    <source>
        <dbReference type="Google" id="ProtNLM"/>
    </source>
</evidence>
<dbReference type="Pfam" id="PF02074">
    <property type="entry name" value="Peptidase_M32"/>
    <property type="match status" value="1"/>
</dbReference>
<dbReference type="PROSITE" id="PS52034">
    <property type="entry name" value="PEPTIDASE_M32"/>
    <property type="match status" value="1"/>
</dbReference>
<sequence length="171" mass="20155">MDNLVLAVNNVEHSAVRTEADELTYNLHIILRYELERDLLNGKIEAKNLPQIWNRKTKELIGYEVKNDAEGVLQDIHWSCELMGYFPNYTLGNIFGAQLYAKFKKDTPNWQKELERGNLNIIIDWLKENVLEKGNLFDPFELVKEVTEEEVSSKYLIDYHKEKFSKIYDLN</sequence>
<dbReference type="PANTHER" id="PTHR34217:SF1">
    <property type="entry name" value="CARBOXYPEPTIDASE 1"/>
    <property type="match status" value="1"/>
</dbReference>
<dbReference type="GO" id="GO:0004181">
    <property type="term" value="F:metallocarboxypeptidase activity"/>
    <property type="evidence" value="ECO:0007669"/>
    <property type="project" value="InterPro"/>
</dbReference>
<dbReference type="PRINTS" id="PR00998">
    <property type="entry name" value="CRBOXYPTASET"/>
</dbReference>